<organism evidence="3 4">
    <name type="scientific">Mycolicibacterium hodleri</name>
    <dbReference type="NCBI Taxonomy" id="49897"/>
    <lineage>
        <taxon>Bacteria</taxon>
        <taxon>Bacillati</taxon>
        <taxon>Actinomycetota</taxon>
        <taxon>Actinomycetes</taxon>
        <taxon>Mycobacteriales</taxon>
        <taxon>Mycobacteriaceae</taxon>
        <taxon>Mycolicibacterium</taxon>
    </lineage>
</organism>
<sequence length="245" mass="25853">MPPPFSDLLEVISERSELLRTAVASADDLQAGVPGCPDWTLRDLVVHVGQVQRSWAAKVRAGRAGAPGVEDLPTGDLLAWSEESTEILIRALRDVGPDAPCWTWWEDSDAPSTSGAVARHQVQEAALHAYDAQSVSGTADELPTDIASDSIDEFLVVSLGAMGAWPHAPARVDFVAAEGPRWTVDLSSVAKVTVDAEGVPAATVIGPAAELILALYSRIPSERLQVDGDAGAVKQLLAWAAMSTD</sequence>
<evidence type="ECO:0000313" key="4">
    <source>
        <dbReference type="Proteomes" id="UP000320095"/>
    </source>
</evidence>
<reference evidence="3 4" key="1">
    <citation type="journal article" date="2019" name="Environ. Microbiol.">
        <title>Species interactions and distinct microbial communities in high Arctic permafrost affected cryosols are associated with the CH4 and CO2 gas fluxes.</title>
        <authorList>
            <person name="Altshuler I."/>
            <person name="Hamel J."/>
            <person name="Turney S."/>
            <person name="Magnuson E."/>
            <person name="Levesque R."/>
            <person name="Greer C."/>
            <person name="Whyte L.G."/>
        </authorList>
    </citation>
    <scope>NUCLEOTIDE SEQUENCE [LARGE SCALE GENOMIC DNA]</scope>
    <source>
        <strain evidence="3 4">S5.20</strain>
    </source>
</reference>
<dbReference type="EMBL" id="RCZG01000006">
    <property type="protein sequence ID" value="TPG33178.1"/>
    <property type="molecule type" value="Genomic_DNA"/>
</dbReference>
<proteinExistence type="predicted"/>
<keyword evidence="4" id="KW-1185">Reference proteome</keyword>
<evidence type="ECO:0000259" key="1">
    <source>
        <dbReference type="Pfam" id="PF07398"/>
    </source>
</evidence>
<dbReference type="AlphaFoldDB" id="A0A502E650"/>
<dbReference type="InterPro" id="IPR034660">
    <property type="entry name" value="DinB/YfiT-like"/>
</dbReference>
<dbReference type="RefSeq" id="WP_140693425.1">
    <property type="nucleotide sequence ID" value="NZ_RCZG01000006.1"/>
</dbReference>
<dbReference type="InterPro" id="IPR024344">
    <property type="entry name" value="MDMPI_metal-binding"/>
</dbReference>
<feature type="domain" description="MDMPI C-terminal" evidence="1">
    <location>
        <begin position="145"/>
        <end position="233"/>
    </location>
</feature>
<evidence type="ECO:0000259" key="2">
    <source>
        <dbReference type="Pfam" id="PF11716"/>
    </source>
</evidence>
<feature type="domain" description="Mycothiol-dependent maleylpyruvate isomerase metal-binding" evidence="2">
    <location>
        <begin position="15"/>
        <end position="133"/>
    </location>
</feature>
<dbReference type="Pfam" id="PF11716">
    <property type="entry name" value="MDMPI_N"/>
    <property type="match status" value="1"/>
</dbReference>
<dbReference type="Gene3D" id="1.20.120.450">
    <property type="entry name" value="dinb family like domain"/>
    <property type="match status" value="1"/>
</dbReference>
<gene>
    <name evidence="3" type="ORF">EAH80_17520</name>
</gene>
<dbReference type="GO" id="GO:0046872">
    <property type="term" value="F:metal ion binding"/>
    <property type="evidence" value="ECO:0007669"/>
    <property type="project" value="InterPro"/>
</dbReference>
<dbReference type="InterPro" id="IPR017517">
    <property type="entry name" value="Maleyloyr_isom"/>
</dbReference>
<dbReference type="GO" id="GO:0005886">
    <property type="term" value="C:plasma membrane"/>
    <property type="evidence" value="ECO:0007669"/>
    <property type="project" value="TreeGrafter"/>
</dbReference>
<dbReference type="OrthoDB" id="3671213at2"/>
<dbReference type="NCBIfam" id="TIGR03083">
    <property type="entry name" value="maleylpyruvate isomerase family mycothiol-dependent enzyme"/>
    <property type="match status" value="1"/>
</dbReference>
<keyword evidence="3" id="KW-0670">Pyruvate</keyword>
<dbReference type="GO" id="GO:0016853">
    <property type="term" value="F:isomerase activity"/>
    <property type="evidence" value="ECO:0007669"/>
    <property type="project" value="UniProtKB-KW"/>
</dbReference>
<dbReference type="PANTHER" id="PTHR40758">
    <property type="entry name" value="CONSERVED PROTEIN"/>
    <property type="match status" value="1"/>
</dbReference>
<dbReference type="Pfam" id="PF07398">
    <property type="entry name" value="MDMPI_C"/>
    <property type="match status" value="1"/>
</dbReference>
<dbReference type="Proteomes" id="UP000320095">
    <property type="component" value="Unassembled WGS sequence"/>
</dbReference>
<protein>
    <submittedName>
        <fullName evidence="3">Maleylpyruvate isomerase family mycothiol-dependent enzyme</fullName>
    </submittedName>
</protein>
<evidence type="ECO:0000313" key="3">
    <source>
        <dbReference type="EMBL" id="TPG33178.1"/>
    </source>
</evidence>
<keyword evidence="3" id="KW-0413">Isomerase</keyword>
<comment type="caution">
    <text evidence="3">The sequence shown here is derived from an EMBL/GenBank/DDBJ whole genome shotgun (WGS) entry which is preliminary data.</text>
</comment>
<name>A0A502E650_9MYCO</name>
<dbReference type="PANTHER" id="PTHR40758:SF1">
    <property type="entry name" value="CONSERVED PROTEIN"/>
    <property type="match status" value="1"/>
</dbReference>
<dbReference type="SUPFAM" id="SSF109854">
    <property type="entry name" value="DinB/YfiT-like putative metalloenzymes"/>
    <property type="match status" value="1"/>
</dbReference>
<accession>A0A502E650</accession>
<dbReference type="InterPro" id="IPR010872">
    <property type="entry name" value="MDMPI_C-term_domain"/>
</dbReference>